<dbReference type="Proteomes" id="UP000321947">
    <property type="component" value="Unassembled WGS sequence"/>
</dbReference>
<keyword evidence="1" id="KW-0479">Metal-binding</keyword>
<dbReference type="GO" id="GO:0008270">
    <property type="term" value="F:zinc ion binding"/>
    <property type="evidence" value="ECO:0007669"/>
    <property type="project" value="UniProtKB-KW"/>
</dbReference>
<gene>
    <name evidence="5" type="ORF">E5676_scaffold295G00230</name>
    <name evidence="4" type="ORF">E6C27_scaffold430G001450</name>
</gene>
<evidence type="ECO:0000313" key="7">
    <source>
        <dbReference type="Proteomes" id="UP000321947"/>
    </source>
</evidence>
<proteinExistence type="predicted"/>
<organism evidence="4 6">
    <name type="scientific">Cucumis melo var. makuwa</name>
    <name type="common">Oriental melon</name>
    <dbReference type="NCBI Taxonomy" id="1194695"/>
    <lineage>
        <taxon>Eukaryota</taxon>
        <taxon>Viridiplantae</taxon>
        <taxon>Streptophyta</taxon>
        <taxon>Embryophyta</taxon>
        <taxon>Tracheophyta</taxon>
        <taxon>Spermatophyta</taxon>
        <taxon>Magnoliopsida</taxon>
        <taxon>eudicotyledons</taxon>
        <taxon>Gunneridae</taxon>
        <taxon>Pentapetalae</taxon>
        <taxon>rosids</taxon>
        <taxon>fabids</taxon>
        <taxon>Cucurbitales</taxon>
        <taxon>Cucurbitaceae</taxon>
        <taxon>Benincaseae</taxon>
        <taxon>Cucumis</taxon>
    </lineage>
</organism>
<evidence type="ECO:0000313" key="4">
    <source>
        <dbReference type="EMBL" id="KAA0059216.1"/>
    </source>
</evidence>
<evidence type="ECO:0000313" key="5">
    <source>
        <dbReference type="EMBL" id="TYK19304.1"/>
    </source>
</evidence>
<dbReference type="InterPro" id="IPR013083">
    <property type="entry name" value="Znf_RING/FYVE/PHD"/>
</dbReference>
<dbReference type="InterPro" id="IPR001841">
    <property type="entry name" value="Znf_RING"/>
</dbReference>
<feature type="transmembrane region" description="Helical" evidence="2">
    <location>
        <begin position="12"/>
        <end position="36"/>
    </location>
</feature>
<dbReference type="AlphaFoldDB" id="A0A5A7UYD7"/>
<evidence type="ECO:0000256" key="2">
    <source>
        <dbReference type="SAM" id="Phobius"/>
    </source>
</evidence>
<feature type="transmembrane region" description="Helical" evidence="2">
    <location>
        <begin position="176"/>
        <end position="197"/>
    </location>
</feature>
<feature type="transmembrane region" description="Helical" evidence="2">
    <location>
        <begin position="203"/>
        <end position="220"/>
    </location>
</feature>
<dbReference type="PROSITE" id="PS50089">
    <property type="entry name" value="ZF_RING_2"/>
    <property type="match status" value="1"/>
</dbReference>
<dbReference type="SUPFAM" id="SSF57850">
    <property type="entry name" value="RING/U-box"/>
    <property type="match status" value="1"/>
</dbReference>
<dbReference type="EMBL" id="SSTE01006526">
    <property type="protein sequence ID" value="KAA0059216.1"/>
    <property type="molecule type" value="Genomic_DNA"/>
</dbReference>
<dbReference type="PANTHER" id="PTHR47258">
    <property type="match status" value="1"/>
</dbReference>
<dbReference type="OrthoDB" id="8062037at2759"/>
<keyword evidence="2" id="KW-0472">Membrane</keyword>
<evidence type="ECO:0000313" key="6">
    <source>
        <dbReference type="Proteomes" id="UP000321393"/>
    </source>
</evidence>
<dbReference type="InterPro" id="IPR044249">
    <property type="entry name" value="XERICO-like"/>
</dbReference>
<dbReference type="Gene3D" id="3.30.40.10">
    <property type="entry name" value="Zinc/RING finger domain, C3HC4 (zinc finger)"/>
    <property type="match status" value="1"/>
</dbReference>
<reference evidence="6 7" key="1">
    <citation type="submission" date="2019-08" db="EMBL/GenBank/DDBJ databases">
        <title>Draft genome sequences of two oriental melons (Cucumis melo L. var makuwa).</title>
        <authorList>
            <person name="Kwon S.-Y."/>
        </authorList>
    </citation>
    <scope>NUCLEOTIDE SEQUENCE [LARGE SCALE GENOMIC DNA]</scope>
    <source>
        <strain evidence="7">cv. Chang Bougi</strain>
        <strain evidence="6">cv. SW 3</strain>
        <tissue evidence="4">Leaf</tissue>
    </source>
</reference>
<dbReference type="SMART" id="SM00184">
    <property type="entry name" value="RING"/>
    <property type="match status" value="1"/>
</dbReference>
<keyword evidence="1" id="KW-0863">Zinc-finger</keyword>
<comment type="caution">
    <text evidence="4">The sequence shown here is derived from an EMBL/GenBank/DDBJ whole genome shotgun (WGS) entry which is preliminary data.</text>
</comment>
<dbReference type="Pfam" id="PF13639">
    <property type="entry name" value="zf-RING_2"/>
    <property type="match status" value="1"/>
</dbReference>
<name>A0A5A7UYD7_CUCMM</name>
<keyword evidence="2" id="KW-0812">Transmembrane</keyword>
<feature type="domain" description="RING-type" evidence="3">
    <location>
        <begin position="99"/>
        <end position="141"/>
    </location>
</feature>
<sequence>MGLSSLPAPSEGVLNVILVNTALSISMLKCIVRLILHMVGIRLSWPSSVVSSTDSFENSSELGDSNFGSSWNYLEMFRNRYPRIRFDKVKSSDCREHDCSVCLTQFEPESAINHLSCGHLFHTECLEKWLDYWNITCPLCRTPLMSEEEKSCFCLMCLTGLRDQSFVTCGVQFPEIIVLVDVLGIAQILLTIYMLYLLGQGTVQIPSLSYWTFLAVFSLLKPTKIKVKSSSTICCDAENCLLSLAYLRETEH</sequence>
<dbReference type="PANTHER" id="PTHR47258:SF1">
    <property type="entry name" value="E3 UBIQUITIN-PROTEIN LIGASE XERICO-RELATED"/>
    <property type="match status" value="1"/>
</dbReference>
<keyword evidence="2" id="KW-1133">Transmembrane helix</keyword>
<evidence type="ECO:0000256" key="1">
    <source>
        <dbReference type="PROSITE-ProRule" id="PRU00175"/>
    </source>
</evidence>
<dbReference type="Proteomes" id="UP000321393">
    <property type="component" value="Unassembled WGS sequence"/>
</dbReference>
<keyword evidence="1" id="KW-0862">Zinc</keyword>
<accession>A0A5A7UYD7</accession>
<evidence type="ECO:0000259" key="3">
    <source>
        <dbReference type="PROSITE" id="PS50089"/>
    </source>
</evidence>
<dbReference type="EMBL" id="SSTD01007026">
    <property type="protein sequence ID" value="TYK19304.1"/>
    <property type="molecule type" value="Genomic_DNA"/>
</dbReference>
<protein>
    <submittedName>
        <fullName evidence="4 5">E3 ubiquitin-protein ligase XERICO isoform X2</fullName>
    </submittedName>
</protein>